<proteinExistence type="predicted"/>
<protein>
    <submittedName>
        <fullName evidence="1">Uncharacterized protein</fullName>
    </submittedName>
</protein>
<organism evidence="1">
    <name type="scientific">Arundo donax</name>
    <name type="common">Giant reed</name>
    <name type="synonym">Donax arundinaceus</name>
    <dbReference type="NCBI Taxonomy" id="35708"/>
    <lineage>
        <taxon>Eukaryota</taxon>
        <taxon>Viridiplantae</taxon>
        <taxon>Streptophyta</taxon>
        <taxon>Embryophyta</taxon>
        <taxon>Tracheophyta</taxon>
        <taxon>Spermatophyta</taxon>
        <taxon>Magnoliopsida</taxon>
        <taxon>Liliopsida</taxon>
        <taxon>Poales</taxon>
        <taxon>Poaceae</taxon>
        <taxon>PACMAD clade</taxon>
        <taxon>Arundinoideae</taxon>
        <taxon>Arundineae</taxon>
        <taxon>Arundo</taxon>
    </lineage>
</organism>
<name>A0A0A9B9W6_ARUDO</name>
<accession>A0A0A9B9W6</accession>
<reference evidence="1" key="2">
    <citation type="journal article" date="2015" name="Data Brief">
        <title>Shoot transcriptome of the giant reed, Arundo donax.</title>
        <authorList>
            <person name="Barrero R.A."/>
            <person name="Guerrero F.D."/>
            <person name="Moolhuijzen P."/>
            <person name="Goolsby J.A."/>
            <person name="Tidwell J."/>
            <person name="Bellgard S.E."/>
            <person name="Bellgard M.I."/>
        </authorList>
    </citation>
    <scope>NUCLEOTIDE SEQUENCE</scope>
    <source>
        <tissue evidence="1">Shoot tissue taken approximately 20 cm above the soil surface</tissue>
    </source>
</reference>
<sequence length="86" mass="10205">MVFDSDILCHVASMGRIHEILRDFEIPSTHRPPAVNFRFRFLPLQIMLESEIWYGASDPYSLLSCSTKVPRSFQRLYHRKEVFFRA</sequence>
<dbReference type="EMBL" id="GBRH01241813">
    <property type="protein sequence ID" value="JAD56082.1"/>
    <property type="molecule type" value="Transcribed_RNA"/>
</dbReference>
<dbReference type="AlphaFoldDB" id="A0A0A9B9W6"/>
<evidence type="ECO:0000313" key="1">
    <source>
        <dbReference type="EMBL" id="JAD56082.1"/>
    </source>
</evidence>
<reference evidence="1" key="1">
    <citation type="submission" date="2014-09" db="EMBL/GenBank/DDBJ databases">
        <authorList>
            <person name="Magalhaes I.L.F."/>
            <person name="Oliveira U."/>
            <person name="Santos F.R."/>
            <person name="Vidigal T.H.D.A."/>
            <person name="Brescovit A.D."/>
            <person name="Santos A.J."/>
        </authorList>
    </citation>
    <scope>NUCLEOTIDE SEQUENCE</scope>
    <source>
        <tissue evidence="1">Shoot tissue taken approximately 20 cm above the soil surface</tissue>
    </source>
</reference>